<evidence type="ECO:0000313" key="4">
    <source>
        <dbReference type="Proteomes" id="UP001188597"/>
    </source>
</evidence>
<dbReference type="PANTHER" id="PTHR21596">
    <property type="entry name" value="RIBONUCLEASE P SUBUNIT P38"/>
    <property type="match status" value="1"/>
</dbReference>
<protein>
    <recommendedName>
        <fullName evidence="2">Factor of DNA methylation 1-5/IDN2 domain-containing protein</fullName>
    </recommendedName>
</protein>
<dbReference type="PANTHER" id="PTHR21596:SF82">
    <property type="entry name" value="FACTOR OF DNA METHYLATION 5-LIKE"/>
    <property type="match status" value="1"/>
</dbReference>
<comment type="caution">
    <text evidence="3">The sequence shown here is derived from an EMBL/GenBank/DDBJ whole genome shotgun (WGS) entry which is preliminary data.</text>
</comment>
<keyword evidence="1" id="KW-0175">Coiled coil</keyword>
<dbReference type="EMBL" id="JAVXUP010002167">
    <property type="protein sequence ID" value="KAK3005125.1"/>
    <property type="molecule type" value="Genomic_DNA"/>
</dbReference>
<dbReference type="Pfam" id="PF03469">
    <property type="entry name" value="XH"/>
    <property type="match status" value="1"/>
</dbReference>
<reference evidence="3" key="1">
    <citation type="submission" date="2022-12" db="EMBL/GenBank/DDBJ databases">
        <title>Draft genome assemblies for two species of Escallonia (Escalloniales).</title>
        <authorList>
            <person name="Chanderbali A."/>
            <person name="Dervinis C."/>
            <person name="Anghel I."/>
            <person name="Soltis D."/>
            <person name="Soltis P."/>
            <person name="Zapata F."/>
        </authorList>
    </citation>
    <scope>NUCLEOTIDE SEQUENCE</scope>
    <source>
        <strain evidence="3">UCBG64.0493</strain>
        <tissue evidence="3">Leaf</tissue>
    </source>
</reference>
<dbReference type="GO" id="GO:0080188">
    <property type="term" value="P:gene silencing by siRNA-directed DNA methylation"/>
    <property type="evidence" value="ECO:0007669"/>
    <property type="project" value="InterPro"/>
</dbReference>
<gene>
    <name evidence="3" type="ORF">RJ639_017849</name>
</gene>
<feature type="coiled-coil region" evidence="1">
    <location>
        <begin position="38"/>
        <end position="274"/>
    </location>
</feature>
<evidence type="ECO:0000259" key="2">
    <source>
        <dbReference type="Pfam" id="PF03469"/>
    </source>
</evidence>
<evidence type="ECO:0000256" key="1">
    <source>
        <dbReference type="SAM" id="Coils"/>
    </source>
</evidence>
<dbReference type="InterPro" id="IPR045177">
    <property type="entry name" value="FDM1-5/IDN2"/>
</dbReference>
<sequence length="459" mass="54714">MADYINFEDLQRQRSLIIGLAREVDYKNGKLFDMEHQLEEKDKQLKAYSGEIESINQENEKLKYEVESQKEAFEQKVKEMREHEYVHKLHHEKLLAENEKLKYELESQEKVFEQPIKERREHEYVCNLEHKNVVDANERLKYEVESQKQELEQRVKEMKENEYLHNLKHAGLMEENEKLKHEVESLKKELEQRAKELKGHDCIHNLEHKNLIAENEKLKREMESKTNSFEQRVKNLEEHACIFESESSNSTAEREKLEQKVKDQEYEIQNQMSLIQTLTLKERISNDELQDARKEAITGLQDILNNRTSLGIKIMGEVDQKPFQNFCLQNYSRGDWKQEAAKLCSSWEEYVKDQRWQPFKKITINGNLQETIDENDYLLRRLRDEGDEHVYKAVTDALLELNDYNPSGRYPVPELWNFKKGQRASLRETIGYVIKNWKIHKQFAWAVITKREAGVGLAK</sequence>
<dbReference type="Proteomes" id="UP001188597">
    <property type="component" value="Unassembled WGS sequence"/>
</dbReference>
<keyword evidence="4" id="KW-1185">Reference proteome</keyword>
<dbReference type="InterPro" id="IPR005379">
    <property type="entry name" value="FDM1-5/IDN2_XH"/>
</dbReference>
<evidence type="ECO:0000313" key="3">
    <source>
        <dbReference type="EMBL" id="KAK3005125.1"/>
    </source>
</evidence>
<proteinExistence type="predicted"/>
<feature type="domain" description="Factor of DNA methylation 1-5/IDN2" evidence="2">
    <location>
        <begin position="313"/>
        <end position="441"/>
    </location>
</feature>
<organism evidence="3 4">
    <name type="scientific">Escallonia herrerae</name>
    <dbReference type="NCBI Taxonomy" id="1293975"/>
    <lineage>
        <taxon>Eukaryota</taxon>
        <taxon>Viridiplantae</taxon>
        <taxon>Streptophyta</taxon>
        <taxon>Embryophyta</taxon>
        <taxon>Tracheophyta</taxon>
        <taxon>Spermatophyta</taxon>
        <taxon>Magnoliopsida</taxon>
        <taxon>eudicotyledons</taxon>
        <taxon>Gunneridae</taxon>
        <taxon>Pentapetalae</taxon>
        <taxon>asterids</taxon>
        <taxon>campanulids</taxon>
        <taxon>Escalloniales</taxon>
        <taxon>Escalloniaceae</taxon>
        <taxon>Escallonia</taxon>
    </lineage>
</organism>
<dbReference type="AlphaFoldDB" id="A0AA88VB33"/>
<accession>A0AA88VB33</accession>
<name>A0AA88VB33_9ASTE</name>